<protein>
    <submittedName>
        <fullName evidence="1">Uncharacterized protein</fullName>
    </submittedName>
</protein>
<reference evidence="1" key="1">
    <citation type="submission" date="2014-09" db="EMBL/GenBank/DDBJ databases">
        <authorList>
            <person name="Magalhaes I.L.F."/>
            <person name="Oliveira U."/>
            <person name="Santos F.R."/>
            <person name="Vidigal T.H.D.A."/>
            <person name="Brescovit A.D."/>
            <person name="Santos A.J."/>
        </authorList>
    </citation>
    <scope>NUCLEOTIDE SEQUENCE</scope>
    <source>
        <tissue evidence="1">Shoot tissue taken approximately 20 cm above the soil surface</tissue>
    </source>
</reference>
<accession>A0A0A8ZUM9</accession>
<dbReference type="AlphaFoldDB" id="A0A0A8ZUM9"/>
<organism evidence="1">
    <name type="scientific">Arundo donax</name>
    <name type="common">Giant reed</name>
    <name type="synonym">Donax arundinaceus</name>
    <dbReference type="NCBI Taxonomy" id="35708"/>
    <lineage>
        <taxon>Eukaryota</taxon>
        <taxon>Viridiplantae</taxon>
        <taxon>Streptophyta</taxon>
        <taxon>Embryophyta</taxon>
        <taxon>Tracheophyta</taxon>
        <taxon>Spermatophyta</taxon>
        <taxon>Magnoliopsida</taxon>
        <taxon>Liliopsida</taxon>
        <taxon>Poales</taxon>
        <taxon>Poaceae</taxon>
        <taxon>PACMAD clade</taxon>
        <taxon>Arundinoideae</taxon>
        <taxon>Arundineae</taxon>
        <taxon>Arundo</taxon>
    </lineage>
</organism>
<reference evidence="1" key="2">
    <citation type="journal article" date="2015" name="Data Brief">
        <title>Shoot transcriptome of the giant reed, Arundo donax.</title>
        <authorList>
            <person name="Barrero R.A."/>
            <person name="Guerrero F.D."/>
            <person name="Moolhuijzen P."/>
            <person name="Goolsby J.A."/>
            <person name="Tidwell J."/>
            <person name="Bellgard S.E."/>
            <person name="Bellgard M.I."/>
        </authorList>
    </citation>
    <scope>NUCLEOTIDE SEQUENCE</scope>
    <source>
        <tissue evidence="1">Shoot tissue taken approximately 20 cm above the soil surface</tissue>
    </source>
</reference>
<proteinExistence type="predicted"/>
<evidence type="ECO:0000313" key="1">
    <source>
        <dbReference type="EMBL" id="JAD42501.1"/>
    </source>
</evidence>
<dbReference type="EMBL" id="GBRH01255394">
    <property type="protein sequence ID" value="JAD42501.1"/>
    <property type="molecule type" value="Transcribed_RNA"/>
</dbReference>
<sequence>MSIEQITSITTPTQVSCTQAVREQSPLAPAVHHICNSSLASSSTPARLGDAPSNTHRLWCLQRDQAPKMMREFSPCRACPLTAALNLLHQSSKEETSTCGARVCNPTRCSSSNQNCHTKIQVMSK</sequence>
<name>A0A0A8ZUM9_ARUDO</name>